<keyword evidence="2" id="KW-1133">Transmembrane helix</keyword>
<gene>
    <name evidence="3" type="ORF">HHL24_18280</name>
</gene>
<name>A0A848IJK1_9BURK</name>
<dbReference type="Proteomes" id="UP000544134">
    <property type="component" value="Unassembled WGS sequence"/>
</dbReference>
<sequence>MSTQTILGHSFPMPCKRCGGALYRQVDYCPYCGAVHPLDAGPHKRPVIPGSRASAMSKTAQKNGFDPAQPSETELTAQTALADEAAPIEPPMQLPVLATLPPRADPPLADPPHSGGRRALPMRWVLLAIAAIGAIGLAYVAYTLFSDDRESQNSNAEQTADNVQDARTATGTIALYTPSQSTSPATASKPAAPIIPAKPAPAIPSMPVAPPLAAAAPVKPATPQFHDAAQALQAARLAFRANDLSAAQAALGAAQTLQPGNSDAQSLVTELKPLTARRDAALQAAQACVAQQSWSCARQHANEALSIDTGNDTAKTILEDVIRETGWAPLKPHAAIESPVGDKSFGYRIS</sequence>
<feature type="transmembrane region" description="Helical" evidence="2">
    <location>
        <begin position="124"/>
        <end position="145"/>
    </location>
</feature>
<evidence type="ECO:0000256" key="2">
    <source>
        <dbReference type="SAM" id="Phobius"/>
    </source>
</evidence>
<evidence type="ECO:0000313" key="3">
    <source>
        <dbReference type="EMBL" id="NML99873.1"/>
    </source>
</evidence>
<evidence type="ECO:0008006" key="5">
    <source>
        <dbReference type="Google" id="ProtNLM"/>
    </source>
</evidence>
<feature type="region of interest" description="Disordered" evidence="1">
    <location>
        <begin position="49"/>
        <end position="72"/>
    </location>
</feature>
<accession>A0A848IJK1</accession>
<protein>
    <recommendedName>
        <fullName evidence="5">Zinc ribbon domain-containing protein</fullName>
    </recommendedName>
</protein>
<evidence type="ECO:0000256" key="1">
    <source>
        <dbReference type="SAM" id="MobiDB-lite"/>
    </source>
</evidence>
<evidence type="ECO:0000313" key="4">
    <source>
        <dbReference type="Proteomes" id="UP000544134"/>
    </source>
</evidence>
<dbReference type="RefSeq" id="WP_169486835.1">
    <property type="nucleotide sequence ID" value="NZ_JABBGJ010000018.1"/>
</dbReference>
<organism evidence="3 4">
    <name type="scientific">Paraburkholderia polaris</name>
    <dbReference type="NCBI Taxonomy" id="2728848"/>
    <lineage>
        <taxon>Bacteria</taxon>
        <taxon>Pseudomonadati</taxon>
        <taxon>Pseudomonadota</taxon>
        <taxon>Betaproteobacteria</taxon>
        <taxon>Burkholderiales</taxon>
        <taxon>Burkholderiaceae</taxon>
        <taxon>Paraburkholderia</taxon>
    </lineage>
</organism>
<keyword evidence="2" id="KW-0812">Transmembrane</keyword>
<proteinExistence type="predicted"/>
<dbReference type="EMBL" id="JABBGJ010000018">
    <property type="protein sequence ID" value="NML99873.1"/>
    <property type="molecule type" value="Genomic_DNA"/>
</dbReference>
<keyword evidence="2" id="KW-0472">Membrane</keyword>
<keyword evidence="4" id="KW-1185">Reference proteome</keyword>
<comment type="caution">
    <text evidence="3">The sequence shown here is derived from an EMBL/GenBank/DDBJ whole genome shotgun (WGS) entry which is preliminary data.</text>
</comment>
<reference evidence="3 4" key="1">
    <citation type="submission" date="2020-04" db="EMBL/GenBank/DDBJ databases">
        <title>Paraburkholderia sp. RP-4-7 isolated from soil.</title>
        <authorList>
            <person name="Dahal R.H."/>
        </authorList>
    </citation>
    <scope>NUCLEOTIDE SEQUENCE [LARGE SCALE GENOMIC DNA]</scope>
    <source>
        <strain evidence="3 4">RP-4-7</strain>
    </source>
</reference>
<dbReference type="AlphaFoldDB" id="A0A848IJK1"/>